<keyword evidence="4" id="KW-1185">Reference proteome</keyword>
<dbReference type="Proteomes" id="UP000297273">
    <property type="component" value="Unassembled WGS sequence"/>
</dbReference>
<reference evidence="3" key="1">
    <citation type="submission" date="2018-10" db="EMBL/GenBank/DDBJ databases">
        <authorList>
            <person name="Vincent A.T."/>
            <person name="Schiettekatte O."/>
            <person name="Bourhy P."/>
            <person name="Veyrier F.J."/>
            <person name="Picardeau M."/>
        </authorList>
    </citation>
    <scope>NUCLEOTIDE SEQUENCE</scope>
    <source>
        <strain evidence="3">201702690</strain>
    </source>
</reference>
<reference evidence="2 5" key="2">
    <citation type="journal article" date="2019" name="PLoS Negl. Trop. Dis.">
        <title>Revisiting the worldwide diversity of Leptospira species in the environment.</title>
        <authorList>
            <person name="Vincent A.T."/>
            <person name="Schiettekatte O."/>
            <person name="Bourhy P."/>
            <person name="Veyrier F.J."/>
            <person name="Picardeau M."/>
        </authorList>
    </citation>
    <scope>NUCLEOTIDE SEQUENCE [LARGE SCALE GENOMIC DNA]</scope>
    <source>
        <strain evidence="3">201702690</strain>
        <strain evidence="2 5">SSW18</strain>
    </source>
</reference>
<evidence type="ECO:0000313" key="3">
    <source>
        <dbReference type="EMBL" id="TGL38346.1"/>
    </source>
</evidence>
<evidence type="ECO:0000313" key="2">
    <source>
        <dbReference type="EMBL" id="TGK05211.1"/>
    </source>
</evidence>
<dbReference type="EMBL" id="RQER01000001">
    <property type="protein sequence ID" value="TGK05211.1"/>
    <property type="molecule type" value="Genomic_DNA"/>
</dbReference>
<dbReference type="RefSeq" id="WP_135646846.1">
    <property type="nucleotide sequence ID" value="NZ_RQER01000001.1"/>
</dbReference>
<feature type="transmembrane region" description="Helical" evidence="1">
    <location>
        <begin position="12"/>
        <end position="30"/>
    </location>
</feature>
<organism evidence="2 5">
    <name type="scientific">Leptospira langatensis</name>
    <dbReference type="NCBI Taxonomy" id="2484983"/>
    <lineage>
        <taxon>Bacteria</taxon>
        <taxon>Pseudomonadati</taxon>
        <taxon>Spirochaetota</taxon>
        <taxon>Spirochaetia</taxon>
        <taxon>Leptospirales</taxon>
        <taxon>Leptospiraceae</taxon>
        <taxon>Leptospira</taxon>
    </lineage>
</organism>
<evidence type="ECO:0000313" key="5">
    <source>
        <dbReference type="Proteomes" id="UP000297946"/>
    </source>
</evidence>
<dbReference type="AlphaFoldDB" id="A0A5F1ZQG1"/>
<gene>
    <name evidence="2" type="ORF">EHO57_00585</name>
    <name evidence="3" type="ORF">EHQ53_16340</name>
</gene>
<dbReference type="Proteomes" id="UP000297946">
    <property type="component" value="Unassembled WGS sequence"/>
</dbReference>
<comment type="caution">
    <text evidence="2">The sequence shown here is derived from an EMBL/GenBank/DDBJ whole genome shotgun (WGS) entry which is preliminary data.</text>
</comment>
<evidence type="ECO:0000256" key="1">
    <source>
        <dbReference type="SAM" id="Phobius"/>
    </source>
</evidence>
<name>A0A5F1ZQG1_9LEPT</name>
<evidence type="ECO:0000313" key="4">
    <source>
        <dbReference type="Proteomes" id="UP000297273"/>
    </source>
</evidence>
<proteinExistence type="predicted"/>
<sequence>MQRFGKLGNISARLGLILVLLLNFSFISFFPNTDVVGTHHSLKESKAQKKPLAKKWIVFPSEEEEGISVAWESDSTEYDPQSSLTDFLLYRTKISNGRFDLCFCLSETLLSLLIDIPPPALA</sequence>
<dbReference type="EMBL" id="RQGC01000013">
    <property type="protein sequence ID" value="TGL38346.1"/>
    <property type="molecule type" value="Genomic_DNA"/>
</dbReference>
<dbReference type="OrthoDB" id="331527at2"/>
<keyword evidence="1" id="KW-0472">Membrane</keyword>
<accession>A0A5F1ZQG1</accession>
<keyword evidence="1" id="KW-1133">Transmembrane helix</keyword>
<protein>
    <submittedName>
        <fullName evidence="2">Uncharacterized protein</fullName>
    </submittedName>
</protein>
<keyword evidence="1" id="KW-0812">Transmembrane</keyword>